<protein>
    <recommendedName>
        <fullName evidence="6">FAD-dependent oxidoreductase</fullName>
    </recommendedName>
</protein>
<evidence type="ECO:0008006" key="6">
    <source>
        <dbReference type="Google" id="ProtNLM"/>
    </source>
</evidence>
<name>X0W0V0_9ZZZZ</name>
<dbReference type="GO" id="GO:0051536">
    <property type="term" value="F:iron-sulfur cluster binding"/>
    <property type="evidence" value="ECO:0007669"/>
    <property type="project" value="UniProtKB-KW"/>
</dbReference>
<dbReference type="Pfam" id="PF12831">
    <property type="entry name" value="FAD_oxidored"/>
    <property type="match status" value="1"/>
</dbReference>
<proteinExistence type="predicted"/>
<comment type="caution">
    <text evidence="5">The sequence shown here is derived from an EMBL/GenBank/DDBJ whole genome shotgun (WGS) entry which is preliminary data.</text>
</comment>
<sequence length="249" mass="28745">GRSNLWDVVDTGEQTSFPECPWAIDLRGKPFPDDEKKALGQWFWESGFDHDPIEKGEHIRDTNFRAMYGAWDALKNAQGKYPNHRLNWAAHISGKRESRRLLGDVILERDDFTEGKEYEDVCVPTSWTIDLHYPNETYEKAFEEEAFISRADFGKYERPYWVPYRCLYSRNTENLFMAGRNISVTHEALGAVRVMKTTGMMGEVVGIAAHLCKKHESNPRGIHEHHLSALQELMKQGVGRKTRSRNGNQ</sequence>
<evidence type="ECO:0000313" key="5">
    <source>
        <dbReference type="EMBL" id="GAG24160.1"/>
    </source>
</evidence>
<keyword evidence="3" id="KW-0408">Iron</keyword>
<evidence type="ECO:0000256" key="1">
    <source>
        <dbReference type="ARBA" id="ARBA00022723"/>
    </source>
</evidence>
<organism evidence="5">
    <name type="scientific">marine sediment metagenome</name>
    <dbReference type="NCBI Taxonomy" id="412755"/>
    <lineage>
        <taxon>unclassified sequences</taxon>
        <taxon>metagenomes</taxon>
        <taxon>ecological metagenomes</taxon>
    </lineage>
</organism>
<keyword evidence="2" id="KW-0560">Oxidoreductase</keyword>
<dbReference type="InterPro" id="IPR039650">
    <property type="entry name" value="HdrA-like"/>
</dbReference>
<gene>
    <name evidence="5" type="ORF">S01H1_55298</name>
</gene>
<reference evidence="5" key="1">
    <citation type="journal article" date="2014" name="Front. Microbiol.">
        <title>High frequency of phylogenetically diverse reductive dehalogenase-homologous genes in deep subseafloor sedimentary metagenomes.</title>
        <authorList>
            <person name="Kawai M."/>
            <person name="Futagami T."/>
            <person name="Toyoda A."/>
            <person name="Takaki Y."/>
            <person name="Nishi S."/>
            <person name="Hori S."/>
            <person name="Arai W."/>
            <person name="Tsubouchi T."/>
            <person name="Morono Y."/>
            <person name="Uchiyama I."/>
            <person name="Ito T."/>
            <person name="Fujiyama A."/>
            <person name="Inagaki F."/>
            <person name="Takami H."/>
        </authorList>
    </citation>
    <scope>NUCLEOTIDE SEQUENCE</scope>
    <source>
        <strain evidence="5">Expedition CK06-06</strain>
    </source>
</reference>
<keyword evidence="4" id="KW-0411">Iron-sulfur</keyword>
<dbReference type="AlphaFoldDB" id="X0W0V0"/>
<evidence type="ECO:0000256" key="4">
    <source>
        <dbReference type="ARBA" id="ARBA00023014"/>
    </source>
</evidence>
<dbReference type="PANTHER" id="PTHR43498">
    <property type="entry name" value="FERREDOXIN:COB-COM HETERODISULFIDE REDUCTASE SUBUNIT A"/>
    <property type="match status" value="1"/>
</dbReference>
<evidence type="ECO:0000256" key="2">
    <source>
        <dbReference type="ARBA" id="ARBA00023002"/>
    </source>
</evidence>
<dbReference type="GO" id="GO:0046872">
    <property type="term" value="F:metal ion binding"/>
    <property type="evidence" value="ECO:0007669"/>
    <property type="project" value="UniProtKB-KW"/>
</dbReference>
<feature type="non-terminal residue" evidence="5">
    <location>
        <position position="1"/>
    </location>
</feature>
<accession>X0W0V0</accession>
<dbReference type="PANTHER" id="PTHR43498:SF1">
    <property type="entry name" value="COB--COM HETERODISULFIDE REDUCTASE IRON-SULFUR SUBUNIT A"/>
    <property type="match status" value="1"/>
</dbReference>
<dbReference type="GO" id="GO:0016491">
    <property type="term" value="F:oxidoreductase activity"/>
    <property type="evidence" value="ECO:0007669"/>
    <property type="project" value="UniProtKB-KW"/>
</dbReference>
<evidence type="ECO:0000256" key="3">
    <source>
        <dbReference type="ARBA" id="ARBA00023004"/>
    </source>
</evidence>
<keyword evidence="1" id="KW-0479">Metal-binding</keyword>
<dbReference type="EMBL" id="BARS01035935">
    <property type="protein sequence ID" value="GAG24160.1"/>
    <property type="molecule type" value="Genomic_DNA"/>
</dbReference>